<keyword evidence="3 5" id="KW-0012">Acyltransferase</keyword>
<comment type="similarity">
    <text evidence="1">Belongs to the acetyltransferase family. GNAT subfamily.</text>
</comment>
<proteinExistence type="inferred from homology"/>
<evidence type="ECO:0000256" key="3">
    <source>
        <dbReference type="ARBA" id="ARBA00023315"/>
    </source>
</evidence>
<dbReference type="PANTHER" id="PTHR13256">
    <property type="entry name" value="N-ACETYLTRANSFERASE 9"/>
    <property type="match status" value="1"/>
</dbReference>
<dbReference type="PANTHER" id="PTHR13256:SF16">
    <property type="entry name" value="ALPHA_BETA-TUBULIN-N-ACETYLTRANSFERASE 9"/>
    <property type="match status" value="1"/>
</dbReference>
<feature type="domain" description="N-acetyltransferase" evidence="4">
    <location>
        <begin position="34"/>
        <end position="191"/>
    </location>
</feature>
<evidence type="ECO:0000313" key="6">
    <source>
        <dbReference type="Proteomes" id="UP000250043"/>
    </source>
</evidence>
<dbReference type="Pfam" id="PF13302">
    <property type="entry name" value="Acetyltransf_3"/>
    <property type="match status" value="1"/>
</dbReference>
<dbReference type="EMBL" id="KV722418">
    <property type="protein sequence ID" value="OCH89820.1"/>
    <property type="molecule type" value="Genomic_DNA"/>
</dbReference>
<gene>
    <name evidence="5" type="ORF">OBBRIDRAFT_819577</name>
</gene>
<evidence type="ECO:0000313" key="5">
    <source>
        <dbReference type="EMBL" id="OCH89820.1"/>
    </source>
</evidence>
<protein>
    <submittedName>
        <fullName evidence="5">Acyl-CoA N-acyltransferase</fullName>
    </submittedName>
</protein>
<dbReference type="Proteomes" id="UP000250043">
    <property type="component" value="Unassembled WGS sequence"/>
</dbReference>
<dbReference type="OrthoDB" id="5043642at2759"/>
<organism evidence="5 6">
    <name type="scientific">Obba rivulosa</name>
    <dbReference type="NCBI Taxonomy" id="1052685"/>
    <lineage>
        <taxon>Eukaryota</taxon>
        <taxon>Fungi</taxon>
        <taxon>Dikarya</taxon>
        <taxon>Basidiomycota</taxon>
        <taxon>Agaricomycotina</taxon>
        <taxon>Agaricomycetes</taxon>
        <taxon>Polyporales</taxon>
        <taxon>Gelatoporiaceae</taxon>
        <taxon>Obba</taxon>
    </lineage>
</organism>
<dbReference type="SUPFAM" id="SSF55729">
    <property type="entry name" value="Acyl-CoA N-acyltransferases (Nat)"/>
    <property type="match status" value="1"/>
</dbReference>
<evidence type="ECO:0000256" key="1">
    <source>
        <dbReference type="ARBA" id="ARBA00009342"/>
    </source>
</evidence>
<dbReference type="AlphaFoldDB" id="A0A8E2B231"/>
<name>A0A8E2B231_9APHY</name>
<dbReference type="InterPro" id="IPR016181">
    <property type="entry name" value="Acyl_CoA_acyltransferase"/>
</dbReference>
<sequence>MRCNHNTAIVDTDVVLVPYRKEHVAKYHEWMQDPELQELTASEPLTLEEEYEMQQKWQVDEDKLTFIVLARDGVTFPNSPTLQDLRALPMIGDVNLFLKGSPDEEDFEVEAEVMIAEKAYRRRGLASRALQLLLSYATSCSAPPLPIPRARLVVRIGEANEASRGLFEKLGFEVTKRVEVFQEIEMRFRKEDVVWRAGEEVTFGEELDEWRS</sequence>
<accession>A0A8E2B231</accession>
<dbReference type="Gene3D" id="3.40.630.30">
    <property type="match status" value="1"/>
</dbReference>
<evidence type="ECO:0000259" key="4">
    <source>
        <dbReference type="PROSITE" id="PS51186"/>
    </source>
</evidence>
<dbReference type="PROSITE" id="PS51186">
    <property type="entry name" value="GNAT"/>
    <property type="match status" value="1"/>
</dbReference>
<keyword evidence="6" id="KW-1185">Reference proteome</keyword>
<dbReference type="InterPro" id="IPR000182">
    <property type="entry name" value="GNAT_dom"/>
</dbReference>
<dbReference type="GO" id="GO:0008080">
    <property type="term" value="F:N-acetyltransferase activity"/>
    <property type="evidence" value="ECO:0007669"/>
    <property type="project" value="InterPro"/>
</dbReference>
<keyword evidence="2 5" id="KW-0808">Transferase</keyword>
<reference evidence="5 6" key="1">
    <citation type="submission" date="2016-07" db="EMBL/GenBank/DDBJ databases">
        <title>Draft genome of the white-rot fungus Obba rivulosa 3A-2.</title>
        <authorList>
            <consortium name="DOE Joint Genome Institute"/>
            <person name="Miettinen O."/>
            <person name="Riley R."/>
            <person name="Acob R."/>
            <person name="Barry K."/>
            <person name="Cullen D."/>
            <person name="De Vries R."/>
            <person name="Hainaut M."/>
            <person name="Hatakka A."/>
            <person name="Henrissat B."/>
            <person name="Hilden K."/>
            <person name="Kuo R."/>
            <person name="Labutti K."/>
            <person name="Lipzen A."/>
            <person name="Makela M.R."/>
            <person name="Sandor L."/>
            <person name="Spatafora J.W."/>
            <person name="Grigoriev I.V."/>
            <person name="Hibbett D.S."/>
        </authorList>
    </citation>
    <scope>NUCLEOTIDE SEQUENCE [LARGE SCALE GENOMIC DNA]</scope>
    <source>
        <strain evidence="5 6">3A-2</strain>
    </source>
</reference>
<evidence type="ECO:0000256" key="2">
    <source>
        <dbReference type="ARBA" id="ARBA00022679"/>
    </source>
</evidence>
<dbReference type="InterPro" id="IPR039135">
    <property type="entry name" value="NAT9-like"/>
</dbReference>